<evidence type="ECO:0008006" key="8">
    <source>
        <dbReference type="Google" id="ProtNLM"/>
    </source>
</evidence>
<keyword evidence="3 5" id="KW-1133">Transmembrane helix</keyword>
<evidence type="ECO:0000256" key="3">
    <source>
        <dbReference type="ARBA" id="ARBA00022989"/>
    </source>
</evidence>
<feature type="transmembrane region" description="Helical" evidence="5">
    <location>
        <begin position="73"/>
        <end position="94"/>
    </location>
</feature>
<evidence type="ECO:0000256" key="5">
    <source>
        <dbReference type="SAM" id="Phobius"/>
    </source>
</evidence>
<evidence type="ECO:0000256" key="2">
    <source>
        <dbReference type="ARBA" id="ARBA00022692"/>
    </source>
</evidence>
<dbReference type="EMBL" id="VORO01000007">
    <property type="protein sequence ID" value="TXD89461.1"/>
    <property type="molecule type" value="Genomic_DNA"/>
</dbReference>
<proteinExistence type="predicted"/>
<evidence type="ECO:0000256" key="1">
    <source>
        <dbReference type="ARBA" id="ARBA00004141"/>
    </source>
</evidence>
<reference evidence="6 7" key="1">
    <citation type="submission" date="2019-08" db="EMBL/GenBank/DDBJ databases">
        <title>Genomes of Subsaximicrobium wynnwilliamsii strains.</title>
        <authorList>
            <person name="Bowman J.P."/>
        </authorList>
    </citation>
    <scope>NUCLEOTIDE SEQUENCE [LARGE SCALE GENOMIC DNA]</scope>
    <source>
        <strain evidence="6 7">2-80-2</strain>
    </source>
</reference>
<dbReference type="InterPro" id="IPR019109">
    <property type="entry name" value="MamF_MmsF"/>
</dbReference>
<dbReference type="RefSeq" id="WP_147086214.1">
    <property type="nucleotide sequence ID" value="NZ_VORM01000006.1"/>
</dbReference>
<name>A0A5C6ZH38_9FLAO</name>
<feature type="transmembrane region" description="Helical" evidence="5">
    <location>
        <begin position="48"/>
        <end position="67"/>
    </location>
</feature>
<dbReference type="Pfam" id="PF09685">
    <property type="entry name" value="MamF_MmsF"/>
    <property type="match status" value="1"/>
</dbReference>
<organism evidence="6 7">
    <name type="scientific">Subsaximicrobium wynnwilliamsii</name>
    <dbReference type="NCBI Taxonomy" id="291179"/>
    <lineage>
        <taxon>Bacteria</taxon>
        <taxon>Pseudomonadati</taxon>
        <taxon>Bacteroidota</taxon>
        <taxon>Flavobacteriia</taxon>
        <taxon>Flavobacteriales</taxon>
        <taxon>Flavobacteriaceae</taxon>
        <taxon>Subsaximicrobium</taxon>
    </lineage>
</organism>
<dbReference type="OrthoDB" id="6400719at2"/>
<protein>
    <recommendedName>
        <fullName evidence="8">DUF4870 domain-containing protein</fullName>
    </recommendedName>
</protein>
<dbReference type="AlphaFoldDB" id="A0A5C6ZH38"/>
<comment type="caution">
    <text evidence="6">The sequence shown here is derived from an EMBL/GenBank/DDBJ whole genome shotgun (WGS) entry which is preliminary data.</text>
</comment>
<evidence type="ECO:0000313" key="7">
    <source>
        <dbReference type="Proteomes" id="UP000321578"/>
    </source>
</evidence>
<evidence type="ECO:0000256" key="4">
    <source>
        <dbReference type="ARBA" id="ARBA00023136"/>
    </source>
</evidence>
<evidence type="ECO:0000313" key="6">
    <source>
        <dbReference type="EMBL" id="TXD89461.1"/>
    </source>
</evidence>
<keyword evidence="2 5" id="KW-0812">Transmembrane</keyword>
<accession>A0A5C6ZH38</accession>
<gene>
    <name evidence="6" type="ORF">ESY86_08760</name>
</gene>
<feature type="transmembrane region" description="Helical" evidence="5">
    <location>
        <begin position="18"/>
        <end position="36"/>
    </location>
</feature>
<sequence length="115" mass="12638">MESIEKNTVTSESEGKNIAIIAYITVIGLIIAFVMNSDKKNSFASYHIKQSLGLALTGLALGIIGLIPILGWLINILGIFVLLFMWIMGLVNAINGQEKPVPILGTMYLEWFKNL</sequence>
<keyword evidence="7" id="KW-1185">Reference proteome</keyword>
<dbReference type="Proteomes" id="UP000321578">
    <property type="component" value="Unassembled WGS sequence"/>
</dbReference>
<comment type="subcellular location">
    <subcellularLocation>
        <location evidence="1">Membrane</location>
        <topology evidence="1">Multi-pass membrane protein</topology>
    </subcellularLocation>
</comment>
<keyword evidence="4 5" id="KW-0472">Membrane</keyword>